<evidence type="ECO:0000313" key="7">
    <source>
        <dbReference type="Proteomes" id="UP000249066"/>
    </source>
</evidence>
<keyword evidence="3 5" id="KW-1133">Transmembrane helix</keyword>
<sequence>MTGEVFIGGIFVPTLLVLAVIAVAITALLTRIAGAFALYRFVAYRALVDLSLFVLVLGLLAYLVPLLGIRL</sequence>
<evidence type="ECO:0000256" key="4">
    <source>
        <dbReference type="ARBA" id="ARBA00023136"/>
    </source>
</evidence>
<keyword evidence="4 5" id="KW-0472">Membrane</keyword>
<dbReference type="Pfam" id="PF07869">
    <property type="entry name" value="DUF1656"/>
    <property type="match status" value="1"/>
</dbReference>
<protein>
    <submittedName>
        <fullName evidence="6">DUF1656 domain-containing protein</fullName>
    </submittedName>
</protein>
<name>A0A2W5ACH3_9SPHN</name>
<organism evidence="6 7">
    <name type="scientific">Sphingomonas sanxanigenens</name>
    <dbReference type="NCBI Taxonomy" id="397260"/>
    <lineage>
        <taxon>Bacteria</taxon>
        <taxon>Pseudomonadati</taxon>
        <taxon>Pseudomonadota</taxon>
        <taxon>Alphaproteobacteria</taxon>
        <taxon>Sphingomonadales</taxon>
        <taxon>Sphingomonadaceae</taxon>
        <taxon>Sphingomonas</taxon>
    </lineage>
</organism>
<keyword evidence="1" id="KW-1003">Cell membrane</keyword>
<proteinExistence type="predicted"/>
<feature type="transmembrane region" description="Helical" evidence="5">
    <location>
        <begin position="42"/>
        <end position="64"/>
    </location>
</feature>
<accession>A0A2W5ACH3</accession>
<comment type="caution">
    <text evidence="6">The sequence shown here is derived from an EMBL/GenBank/DDBJ whole genome shotgun (WGS) entry which is preliminary data.</text>
</comment>
<dbReference type="InterPro" id="IPR012451">
    <property type="entry name" value="DUF1656"/>
</dbReference>
<evidence type="ECO:0000313" key="6">
    <source>
        <dbReference type="EMBL" id="PZO90837.1"/>
    </source>
</evidence>
<gene>
    <name evidence="6" type="ORF">DI623_05285</name>
</gene>
<evidence type="ECO:0000256" key="3">
    <source>
        <dbReference type="ARBA" id="ARBA00022989"/>
    </source>
</evidence>
<dbReference type="EMBL" id="QFNN01000019">
    <property type="protein sequence ID" value="PZO90837.1"/>
    <property type="molecule type" value="Genomic_DNA"/>
</dbReference>
<feature type="transmembrane region" description="Helical" evidence="5">
    <location>
        <begin position="6"/>
        <end position="30"/>
    </location>
</feature>
<dbReference type="AlphaFoldDB" id="A0A2W5ACH3"/>
<keyword evidence="2 5" id="KW-0812">Transmembrane</keyword>
<evidence type="ECO:0000256" key="2">
    <source>
        <dbReference type="ARBA" id="ARBA00022692"/>
    </source>
</evidence>
<evidence type="ECO:0000256" key="5">
    <source>
        <dbReference type="SAM" id="Phobius"/>
    </source>
</evidence>
<reference evidence="6 7" key="1">
    <citation type="submission" date="2017-08" db="EMBL/GenBank/DDBJ databases">
        <title>Infants hospitalized years apart are colonized by the same room-sourced microbial strains.</title>
        <authorList>
            <person name="Brooks B."/>
            <person name="Olm M.R."/>
            <person name="Firek B.A."/>
            <person name="Baker R."/>
            <person name="Thomas B.C."/>
            <person name="Morowitz M.J."/>
            <person name="Banfield J.F."/>
        </authorList>
    </citation>
    <scope>NUCLEOTIDE SEQUENCE [LARGE SCALE GENOMIC DNA]</scope>
    <source>
        <strain evidence="6">S2_018_000_R2_101</strain>
    </source>
</reference>
<dbReference type="Proteomes" id="UP000249066">
    <property type="component" value="Unassembled WGS sequence"/>
</dbReference>
<evidence type="ECO:0000256" key="1">
    <source>
        <dbReference type="ARBA" id="ARBA00022475"/>
    </source>
</evidence>